<evidence type="ECO:0000256" key="1">
    <source>
        <dbReference type="SAM" id="MobiDB-lite"/>
    </source>
</evidence>
<accession>A0A6A6F558</accession>
<reference evidence="3" key="1">
    <citation type="journal article" date="2020" name="Stud. Mycol.">
        <title>101 Dothideomycetes genomes: a test case for predicting lifestyles and emergence of pathogens.</title>
        <authorList>
            <person name="Haridas S."/>
            <person name="Albert R."/>
            <person name="Binder M."/>
            <person name="Bloem J."/>
            <person name="Labutti K."/>
            <person name="Salamov A."/>
            <person name="Andreopoulos B."/>
            <person name="Baker S."/>
            <person name="Barry K."/>
            <person name="Bills G."/>
            <person name="Bluhm B."/>
            <person name="Cannon C."/>
            <person name="Castanera R."/>
            <person name="Culley D."/>
            <person name="Daum C."/>
            <person name="Ezra D."/>
            <person name="Gonzalez J."/>
            <person name="Henrissat B."/>
            <person name="Kuo A."/>
            <person name="Liang C."/>
            <person name="Lipzen A."/>
            <person name="Lutzoni F."/>
            <person name="Magnuson J."/>
            <person name="Mondo S."/>
            <person name="Nolan M."/>
            <person name="Ohm R."/>
            <person name="Pangilinan J."/>
            <person name="Park H.-J."/>
            <person name="Ramirez L."/>
            <person name="Alfaro M."/>
            <person name="Sun H."/>
            <person name="Tritt A."/>
            <person name="Yoshinaga Y."/>
            <person name="Zwiers L.-H."/>
            <person name="Turgeon B."/>
            <person name="Goodwin S."/>
            <person name="Spatafora J."/>
            <person name="Crous P."/>
            <person name="Grigoriev I."/>
        </authorList>
    </citation>
    <scope>NUCLEOTIDE SEQUENCE</scope>
    <source>
        <strain evidence="3">SCOH1-5</strain>
    </source>
</reference>
<keyword evidence="2" id="KW-1133">Transmembrane helix</keyword>
<keyword evidence="4" id="KW-1185">Reference proteome</keyword>
<sequence>MLLLLLLLLLLLVLVLLVLLPLPLLPKRSDWLVGIAAVLPVCPSACLPVRLSVRPLPLLLLLPAAENGWLTHDASGMCNCRADRQTDRRTGLPPERAEPRKRSRIVRSRRQAFVVVLPNQGRSSSTRDKHGHCRLLSPCASSRRASRMPRRNDCCVTQGSWPSLTVAVNKSKRLGRHLPACRPLHPNSHTTYYWNQESDALRLFLKPAPPGARCAASSHHYPTPHPHPSARLRLPGV</sequence>
<keyword evidence="2" id="KW-0812">Transmembrane</keyword>
<evidence type="ECO:0000256" key="2">
    <source>
        <dbReference type="SAM" id="Phobius"/>
    </source>
</evidence>
<evidence type="ECO:0000313" key="3">
    <source>
        <dbReference type="EMBL" id="KAF2208876.1"/>
    </source>
</evidence>
<name>A0A6A6F558_9PEZI</name>
<organism evidence="3 4">
    <name type="scientific">Cercospora zeae-maydis SCOH1-5</name>
    <dbReference type="NCBI Taxonomy" id="717836"/>
    <lineage>
        <taxon>Eukaryota</taxon>
        <taxon>Fungi</taxon>
        <taxon>Dikarya</taxon>
        <taxon>Ascomycota</taxon>
        <taxon>Pezizomycotina</taxon>
        <taxon>Dothideomycetes</taxon>
        <taxon>Dothideomycetidae</taxon>
        <taxon>Mycosphaerellales</taxon>
        <taxon>Mycosphaerellaceae</taxon>
        <taxon>Cercospora</taxon>
    </lineage>
</organism>
<keyword evidence="2" id="KW-0472">Membrane</keyword>
<protein>
    <submittedName>
        <fullName evidence="3">Uncharacterized protein</fullName>
    </submittedName>
</protein>
<evidence type="ECO:0000313" key="4">
    <source>
        <dbReference type="Proteomes" id="UP000799539"/>
    </source>
</evidence>
<feature type="region of interest" description="Disordered" evidence="1">
    <location>
        <begin position="215"/>
        <end position="237"/>
    </location>
</feature>
<feature type="transmembrane region" description="Helical" evidence="2">
    <location>
        <begin position="31"/>
        <end position="51"/>
    </location>
</feature>
<proteinExistence type="predicted"/>
<dbReference type="EMBL" id="ML992691">
    <property type="protein sequence ID" value="KAF2208876.1"/>
    <property type="molecule type" value="Genomic_DNA"/>
</dbReference>
<dbReference type="Proteomes" id="UP000799539">
    <property type="component" value="Unassembled WGS sequence"/>
</dbReference>
<gene>
    <name evidence="3" type="ORF">CERZMDRAFT_87450</name>
</gene>
<dbReference type="AlphaFoldDB" id="A0A6A6F558"/>